<dbReference type="EMBL" id="LFIV01000010">
    <property type="protein sequence ID" value="KZL77119.1"/>
    <property type="molecule type" value="Genomic_DNA"/>
</dbReference>
<feature type="region of interest" description="Disordered" evidence="1">
    <location>
        <begin position="204"/>
        <end position="232"/>
    </location>
</feature>
<name>A0A166XZK2_9PEZI</name>
<protein>
    <submittedName>
        <fullName evidence="2">Uncharacterized protein</fullName>
    </submittedName>
</protein>
<gene>
    <name evidence="2" type="ORF">CT0861_00379</name>
</gene>
<evidence type="ECO:0000313" key="2">
    <source>
        <dbReference type="EMBL" id="KZL77119.1"/>
    </source>
</evidence>
<evidence type="ECO:0000256" key="1">
    <source>
        <dbReference type="SAM" id="MobiDB-lite"/>
    </source>
</evidence>
<accession>A0A166XZK2</accession>
<feature type="region of interest" description="Disordered" evidence="1">
    <location>
        <begin position="28"/>
        <end position="174"/>
    </location>
</feature>
<evidence type="ECO:0000313" key="3">
    <source>
        <dbReference type="Proteomes" id="UP000076552"/>
    </source>
</evidence>
<comment type="caution">
    <text evidence="2">The sequence shown here is derived from an EMBL/GenBank/DDBJ whole genome shotgun (WGS) entry which is preliminary data.</text>
</comment>
<keyword evidence="3" id="KW-1185">Reference proteome</keyword>
<feature type="compositionally biased region" description="Pro residues" evidence="1">
    <location>
        <begin position="154"/>
        <end position="166"/>
    </location>
</feature>
<dbReference type="AlphaFoldDB" id="A0A166XZK2"/>
<reference evidence="2 3" key="1">
    <citation type="submission" date="2015-06" db="EMBL/GenBank/DDBJ databases">
        <title>Survival trade-offs in plant roots during colonization by closely related pathogenic and mutualistic fungi.</title>
        <authorList>
            <person name="Hacquard S."/>
            <person name="Kracher B."/>
            <person name="Hiruma K."/>
            <person name="Weinman A."/>
            <person name="Muench P."/>
            <person name="Garrido Oter R."/>
            <person name="Ver Loren van Themaat E."/>
            <person name="Dallerey J.-F."/>
            <person name="Damm U."/>
            <person name="Henrissat B."/>
            <person name="Lespinet O."/>
            <person name="Thon M."/>
            <person name="Kemen E."/>
            <person name="McHardy A.C."/>
            <person name="Schulze-Lefert P."/>
            <person name="O'Connell R.J."/>
        </authorList>
    </citation>
    <scope>NUCLEOTIDE SEQUENCE [LARGE SCALE GENOMIC DNA]</scope>
    <source>
        <strain evidence="2 3">0861</strain>
    </source>
</reference>
<organism evidence="2 3">
    <name type="scientific">Colletotrichum tofieldiae</name>
    <dbReference type="NCBI Taxonomy" id="708197"/>
    <lineage>
        <taxon>Eukaryota</taxon>
        <taxon>Fungi</taxon>
        <taxon>Dikarya</taxon>
        <taxon>Ascomycota</taxon>
        <taxon>Pezizomycotina</taxon>
        <taxon>Sordariomycetes</taxon>
        <taxon>Hypocreomycetidae</taxon>
        <taxon>Glomerellales</taxon>
        <taxon>Glomerellaceae</taxon>
        <taxon>Colletotrichum</taxon>
        <taxon>Colletotrichum spaethianum species complex</taxon>
    </lineage>
</organism>
<dbReference type="Proteomes" id="UP000076552">
    <property type="component" value="Unassembled WGS sequence"/>
</dbReference>
<proteinExistence type="predicted"/>
<sequence length="373" mass="40544">MAQPPTNRSGETGKRVFHLWGEFPLFAFSRPPHGDNVGSASPPHSASVARDEEAVGASRTLRSQRGDAARSRAYGQAKGDNEESHEGQGLGARRKADNNAIRKSTNSAQARRRFPAQGAASCPETVTISVSHSHRAVKPSSCYGNTSSDTEGWPLPPPSPSNPDPPTRLMGRPQYRGNEGCMAYDNLLLSCSRLFLLSFSPALRPQAPSPHPSDRPSLAGAKREGMKDSVNLPPREFTRRHVQGRGPPSRYVFLVPRLSPSRLPASRRRRPTGHPFFRDQRVNRTRGRRSPAPTGVPSLSVHRSLCLRAAYTNSSRRRTRAAVSGVDLVQGSTGEVRPRELFDRGRLGAGRSWPGGGGQALCCGGKQEKRLST</sequence>